<gene>
    <name evidence="3" type="ORF">Q75_01900</name>
</gene>
<keyword evidence="3" id="KW-0575">Peroxidase</keyword>
<evidence type="ECO:0000313" key="4">
    <source>
        <dbReference type="Proteomes" id="UP000074108"/>
    </source>
</evidence>
<dbReference type="OrthoDB" id="9773293at2"/>
<evidence type="ECO:0000259" key="2">
    <source>
        <dbReference type="Pfam" id="PF00561"/>
    </source>
</evidence>
<dbReference type="Proteomes" id="UP000074108">
    <property type="component" value="Unassembled WGS sequence"/>
</dbReference>
<keyword evidence="3" id="KW-0560">Oxidoreductase</keyword>
<dbReference type="GO" id="GO:0016020">
    <property type="term" value="C:membrane"/>
    <property type="evidence" value="ECO:0007669"/>
    <property type="project" value="TreeGrafter"/>
</dbReference>
<dbReference type="InterPro" id="IPR029058">
    <property type="entry name" value="AB_hydrolase_fold"/>
</dbReference>
<evidence type="ECO:0000256" key="1">
    <source>
        <dbReference type="ARBA" id="ARBA00022801"/>
    </source>
</evidence>
<dbReference type="GO" id="GO:0016787">
    <property type="term" value="F:hydrolase activity"/>
    <property type="evidence" value="ECO:0007669"/>
    <property type="project" value="UniProtKB-KW"/>
</dbReference>
<dbReference type="EMBL" id="LDYG01000006">
    <property type="protein sequence ID" value="KUP08930.1"/>
    <property type="molecule type" value="Genomic_DNA"/>
</dbReference>
<dbReference type="GO" id="GO:0004601">
    <property type="term" value="F:peroxidase activity"/>
    <property type="evidence" value="ECO:0007669"/>
    <property type="project" value="UniProtKB-KW"/>
</dbReference>
<accession>A0A147KBX2</accession>
<organism evidence="3 4">
    <name type="scientific">Bacillus coahuilensis p1.1.43</name>
    <dbReference type="NCBI Taxonomy" id="1150625"/>
    <lineage>
        <taxon>Bacteria</taxon>
        <taxon>Bacillati</taxon>
        <taxon>Bacillota</taxon>
        <taxon>Bacilli</taxon>
        <taxon>Bacillales</taxon>
        <taxon>Bacillaceae</taxon>
        <taxon>Bacillus</taxon>
    </lineage>
</organism>
<comment type="caution">
    <text evidence="3">The sequence shown here is derived from an EMBL/GenBank/DDBJ whole genome shotgun (WGS) entry which is preliminary data.</text>
</comment>
<keyword evidence="1" id="KW-0378">Hydrolase</keyword>
<dbReference type="STRING" id="1150625.Q75_01900"/>
<dbReference type="AlphaFoldDB" id="A0A147KBX2"/>
<dbReference type="PANTHER" id="PTHR43798">
    <property type="entry name" value="MONOACYLGLYCEROL LIPASE"/>
    <property type="match status" value="1"/>
</dbReference>
<name>A0A147KBX2_9BACI</name>
<dbReference type="InterPro" id="IPR000073">
    <property type="entry name" value="AB_hydrolase_1"/>
</dbReference>
<protein>
    <submittedName>
        <fullName evidence="3">Haloperoxidase</fullName>
    </submittedName>
</protein>
<reference evidence="3 4" key="1">
    <citation type="journal article" date="2016" name="Front. Microbiol.">
        <title>Microevolution Analysis of Bacillus coahuilensis Unveils Differences in Phosphorus Acquisition Strategies and Their Regulation.</title>
        <authorList>
            <person name="Gomez-Lunar Z."/>
            <person name="Hernandez-Gonzalez I."/>
            <person name="Rodriguez-Torres M.D."/>
            <person name="Souza V."/>
            <person name="Olmedo-Alvarez G."/>
        </authorList>
    </citation>
    <scope>NUCLEOTIDE SEQUENCE [LARGE SCALE GENOMIC DNA]</scope>
    <source>
        <strain evidence="4">p1.1.43</strain>
    </source>
</reference>
<dbReference type="InterPro" id="IPR050266">
    <property type="entry name" value="AB_hydrolase_sf"/>
</dbReference>
<sequence length="274" mass="31134">MTVRGKYVEVDTGVELFVQVIGEGEPVVFVPGWTFTSEVYYQQVEKFSKTNRVLVVDPRSHGRSTVTMHGNDYVTHGTDLKKVLETLDVKNPTLIGWSFGCLTLWEYGRQFGYENVNGMVFVDMPPKSLSIKEEDDWVEGKLDDLAAAYTAYLRNSQGQRDFVSSYASNVMVQRELTEEELNWIVEQSLHTPYYIAASLFASGLFSDYTEEAKNSSEQLPTLYIVAEHWGETATSYLKRVAPNSKVQVLGGHFMFWEHGDEFNRIVEGFLSEKG</sequence>
<keyword evidence="4" id="KW-1185">Reference proteome</keyword>
<dbReference type="PATRIC" id="fig|1150625.3.peg.402"/>
<feature type="domain" description="AB hydrolase-1" evidence="2">
    <location>
        <begin position="26"/>
        <end position="156"/>
    </location>
</feature>
<dbReference type="Pfam" id="PF00561">
    <property type="entry name" value="Abhydrolase_1"/>
    <property type="match status" value="1"/>
</dbReference>
<proteinExistence type="predicted"/>
<dbReference type="SUPFAM" id="SSF53474">
    <property type="entry name" value="alpha/beta-Hydrolases"/>
    <property type="match status" value="1"/>
</dbReference>
<evidence type="ECO:0000313" key="3">
    <source>
        <dbReference type="EMBL" id="KUP08930.1"/>
    </source>
</evidence>
<dbReference type="Gene3D" id="3.40.50.1820">
    <property type="entry name" value="alpha/beta hydrolase"/>
    <property type="match status" value="1"/>
</dbReference>
<dbReference type="RefSeq" id="WP_059350167.1">
    <property type="nucleotide sequence ID" value="NZ_LDYG01000006.1"/>
</dbReference>
<dbReference type="PANTHER" id="PTHR43798:SF31">
    <property type="entry name" value="AB HYDROLASE SUPERFAMILY PROTEIN YCLE"/>
    <property type="match status" value="1"/>
</dbReference>